<dbReference type="AlphaFoldDB" id="A0A109W2I0"/>
<dbReference type="InterPro" id="IPR025455">
    <property type="entry name" value="DUF4276"/>
</dbReference>
<dbReference type="OrthoDB" id="9801478at2"/>
<name>A0A109W2I0_ACTRD</name>
<protein>
    <recommendedName>
        <fullName evidence="3">DUF4276 family protein</fullName>
    </recommendedName>
</protein>
<accession>A0A109W2I0</accession>
<dbReference type="EMBL" id="CP014228">
    <property type="protein sequence ID" value="AMD87170.1"/>
    <property type="molecule type" value="Genomic_DNA"/>
</dbReference>
<dbReference type="STRING" id="111015.AXF14_05660"/>
<evidence type="ECO:0008006" key="3">
    <source>
        <dbReference type="Google" id="ProtNLM"/>
    </source>
</evidence>
<proteinExistence type="predicted"/>
<dbReference type="Proteomes" id="UP000065220">
    <property type="component" value="Chromosome"/>
</dbReference>
<dbReference type="Pfam" id="PF14103">
    <property type="entry name" value="DUF4276"/>
    <property type="match status" value="1"/>
</dbReference>
<evidence type="ECO:0000313" key="1">
    <source>
        <dbReference type="EMBL" id="AMD87170.1"/>
    </source>
</evidence>
<keyword evidence="2" id="KW-1185">Reference proteome</keyword>
<gene>
    <name evidence="1" type="ORF">AXF14_05660</name>
</gene>
<reference evidence="2" key="1">
    <citation type="submission" date="2016-02" db="EMBL/GenBank/DDBJ databases">
        <authorList>
            <person name="Holder M.E."/>
            <person name="Ajami N.J."/>
            <person name="Petrosino J.F."/>
        </authorList>
    </citation>
    <scope>NUCLEOTIDE SEQUENCE [LARGE SCALE GENOMIC DNA]</scope>
    <source>
        <strain evidence="2">CCUG 36733</strain>
    </source>
</reference>
<organism evidence="1 2">
    <name type="scientific">Actinomyces radicidentis</name>
    <dbReference type="NCBI Taxonomy" id="111015"/>
    <lineage>
        <taxon>Bacteria</taxon>
        <taxon>Bacillati</taxon>
        <taxon>Actinomycetota</taxon>
        <taxon>Actinomycetes</taxon>
        <taxon>Actinomycetales</taxon>
        <taxon>Actinomycetaceae</taxon>
        <taxon>Actinomyces</taxon>
    </lineage>
</organism>
<evidence type="ECO:0000313" key="2">
    <source>
        <dbReference type="Proteomes" id="UP000065220"/>
    </source>
</evidence>
<sequence length="211" mass="23293">MNGPREVLVLVEGPTEEAMIKRVLAPAAFNEGLILIPSPVITSKTAQGTHRGGGAWKHYDERLKDMFKATHFTKIALLIDYYKYPSNAPGASGDPDECERALVEDYPDHRFRPHVVMHEIEALVLAAIAAGYGDERFDKVRLRHLRQVIERAGGPEKVNNGEATAPSKRLKILDPAYGKIAVGPELVAEAGLGAVLEQCPRFATWWEELLS</sequence>
<dbReference type="KEGG" id="ard:AXF14_05660"/>